<reference evidence="2 3" key="1">
    <citation type="submission" date="2010-08" db="EMBL/GenBank/DDBJ databases">
        <title>Complete sequence of Clostridium cellulovorans 743B.</title>
        <authorList>
            <consortium name="US DOE Joint Genome Institute"/>
            <person name="Lucas S."/>
            <person name="Copeland A."/>
            <person name="Lapidus A."/>
            <person name="Cheng J.-F."/>
            <person name="Bruce D."/>
            <person name="Goodwin L."/>
            <person name="Pitluck S."/>
            <person name="Chertkov O."/>
            <person name="Detter J.C."/>
            <person name="Han C."/>
            <person name="Tapia R."/>
            <person name="Land M."/>
            <person name="Hauser L."/>
            <person name="Chang Y.-J."/>
            <person name="Jeffries C."/>
            <person name="Kyrpides N."/>
            <person name="Ivanova N."/>
            <person name="Mikhailova N."/>
            <person name="Hemme C.L."/>
            <person name="Woyke T."/>
        </authorList>
    </citation>
    <scope>NUCLEOTIDE SEQUENCE [LARGE SCALE GENOMIC DNA]</scope>
    <source>
        <strain evidence="3">ATCC 35296 / DSM 3052 / OCM 3 / 743B</strain>
    </source>
</reference>
<organism evidence="2 3">
    <name type="scientific">Clostridium cellulovorans (strain ATCC 35296 / DSM 3052 / OCM 3 / 743B)</name>
    <dbReference type="NCBI Taxonomy" id="573061"/>
    <lineage>
        <taxon>Bacteria</taxon>
        <taxon>Bacillati</taxon>
        <taxon>Bacillota</taxon>
        <taxon>Clostridia</taxon>
        <taxon>Eubacteriales</taxon>
        <taxon>Clostridiaceae</taxon>
        <taxon>Clostridium</taxon>
    </lineage>
</organism>
<feature type="transmembrane region" description="Helical" evidence="1">
    <location>
        <begin position="26"/>
        <end position="44"/>
    </location>
</feature>
<keyword evidence="1" id="KW-0472">Membrane</keyword>
<dbReference type="EMBL" id="CP002160">
    <property type="protein sequence ID" value="ADL52923.1"/>
    <property type="molecule type" value="Genomic_DNA"/>
</dbReference>
<evidence type="ECO:0000313" key="2">
    <source>
        <dbReference type="EMBL" id="ADL52923.1"/>
    </source>
</evidence>
<gene>
    <name evidence="2" type="ordered locus">Clocel_3237</name>
</gene>
<evidence type="ECO:0000313" key="3">
    <source>
        <dbReference type="Proteomes" id="UP000002730"/>
    </source>
</evidence>
<sequence>MVLILVSLITAGIGSYIGGRLGNTEIFSYLFGFIGFLCPGIYVLEKIYIKVNKE</sequence>
<dbReference type="HOGENOM" id="CLU_3041983_0_0_9"/>
<dbReference type="Proteomes" id="UP000002730">
    <property type="component" value="Chromosome"/>
</dbReference>
<name>D9SUG8_CLOC7</name>
<dbReference type="AlphaFoldDB" id="D9SUG8"/>
<proteinExistence type="predicted"/>
<dbReference type="STRING" id="573061.Clocel_3237"/>
<dbReference type="RefSeq" id="WP_010073308.1">
    <property type="nucleotide sequence ID" value="NC_014393.1"/>
</dbReference>
<dbReference type="KEGG" id="ccb:Clocel_3237"/>
<protein>
    <submittedName>
        <fullName evidence="2">Uncharacterized protein</fullName>
    </submittedName>
</protein>
<keyword evidence="1" id="KW-1133">Transmembrane helix</keyword>
<keyword evidence="3" id="KW-1185">Reference proteome</keyword>
<evidence type="ECO:0000256" key="1">
    <source>
        <dbReference type="SAM" id="Phobius"/>
    </source>
</evidence>
<accession>D9SUG8</accession>
<keyword evidence="1" id="KW-0812">Transmembrane</keyword>